<dbReference type="RefSeq" id="XP_046116847.1">
    <property type="nucleotide sequence ID" value="XM_046257861.1"/>
</dbReference>
<dbReference type="GO" id="GO:0005576">
    <property type="term" value="C:extracellular region"/>
    <property type="evidence" value="ECO:0007669"/>
    <property type="project" value="InterPro"/>
</dbReference>
<keyword evidence="4" id="KW-0732">Signal</keyword>
<name>A0A9P7ZIV1_9HYPO</name>
<dbReference type="Pfam" id="PF06766">
    <property type="entry name" value="Hydrophobin_2"/>
    <property type="match status" value="1"/>
</dbReference>
<gene>
    <name evidence="5" type="ORF">F5Z01DRAFT_168148</name>
</gene>
<evidence type="ECO:0000313" key="6">
    <source>
        <dbReference type="Proteomes" id="UP000887229"/>
    </source>
</evidence>
<proteinExistence type="inferred from homology"/>
<feature type="signal peptide" evidence="4">
    <location>
        <begin position="1"/>
        <end position="15"/>
    </location>
</feature>
<comment type="subcellular location">
    <subcellularLocation>
        <location evidence="1">Cell envelope</location>
    </subcellularLocation>
</comment>
<feature type="chain" id="PRO_5040487123" description="Hydrophobin" evidence="4">
    <location>
        <begin position="16"/>
        <end position="115"/>
    </location>
</feature>
<dbReference type="AlphaFoldDB" id="A0A9P7ZIV1"/>
<dbReference type="CDD" id="cd23508">
    <property type="entry name" value="hydrophobin_II"/>
    <property type="match status" value="1"/>
</dbReference>
<evidence type="ECO:0000256" key="1">
    <source>
        <dbReference type="ARBA" id="ARBA00004196"/>
    </source>
</evidence>
<protein>
    <recommendedName>
        <fullName evidence="7">Hydrophobin</fullName>
    </recommendedName>
</protein>
<evidence type="ECO:0000256" key="3">
    <source>
        <dbReference type="ARBA" id="ARBA00023157"/>
    </source>
</evidence>
<evidence type="ECO:0000256" key="2">
    <source>
        <dbReference type="ARBA" id="ARBA00009576"/>
    </source>
</evidence>
<dbReference type="GeneID" id="70288764"/>
<evidence type="ECO:0000313" key="5">
    <source>
        <dbReference type="EMBL" id="KAG9252923.1"/>
    </source>
</evidence>
<comment type="similarity">
    <text evidence="2">Belongs to the cerato-ulmin hydrophobin family.</text>
</comment>
<dbReference type="InterPro" id="IPR036686">
    <property type="entry name" value="Class_II_Hydrophobin_sf"/>
</dbReference>
<sequence>MKFFALLFVAAAAIAAPGATNQDQNQDLAPYVPCPGPIQDTPLCCGDVIDGFSFQCQSPPTPPASATDFTAVCAAILPLAKRPRCCSFRIGGLGVICVNPIGVFALEGEDDAPRG</sequence>
<organism evidence="5 6">
    <name type="scientific">Emericellopsis atlantica</name>
    <dbReference type="NCBI Taxonomy" id="2614577"/>
    <lineage>
        <taxon>Eukaryota</taxon>
        <taxon>Fungi</taxon>
        <taxon>Dikarya</taxon>
        <taxon>Ascomycota</taxon>
        <taxon>Pezizomycotina</taxon>
        <taxon>Sordariomycetes</taxon>
        <taxon>Hypocreomycetidae</taxon>
        <taxon>Hypocreales</taxon>
        <taxon>Bionectriaceae</taxon>
        <taxon>Emericellopsis</taxon>
    </lineage>
</organism>
<keyword evidence="6" id="KW-1185">Reference proteome</keyword>
<dbReference type="EMBL" id="MU251259">
    <property type="protein sequence ID" value="KAG9252923.1"/>
    <property type="molecule type" value="Genomic_DNA"/>
</dbReference>
<keyword evidence="3" id="KW-1015">Disulfide bond</keyword>
<evidence type="ECO:0008006" key="7">
    <source>
        <dbReference type="Google" id="ProtNLM"/>
    </source>
</evidence>
<dbReference type="InterPro" id="IPR010636">
    <property type="entry name" value="Class_II_hydrophobin"/>
</dbReference>
<evidence type="ECO:0000256" key="4">
    <source>
        <dbReference type="SAM" id="SignalP"/>
    </source>
</evidence>
<comment type="caution">
    <text evidence="5">The sequence shown here is derived from an EMBL/GenBank/DDBJ whole genome shotgun (WGS) entry which is preliminary data.</text>
</comment>
<dbReference type="Gene3D" id="3.20.120.10">
    <property type="entry name" value="Hydrophobin"/>
    <property type="match status" value="1"/>
</dbReference>
<dbReference type="Proteomes" id="UP000887229">
    <property type="component" value="Unassembled WGS sequence"/>
</dbReference>
<dbReference type="OrthoDB" id="4500971at2759"/>
<dbReference type="SUPFAM" id="SSF101751">
    <property type="entry name" value="Hydrophobin II, HfbII"/>
    <property type="match status" value="1"/>
</dbReference>
<reference evidence="5" key="1">
    <citation type="journal article" date="2021" name="IMA Fungus">
        <title>Genomic characterization of three marine fungi, including Emericellopsis atlantica sp. nov. with signatures of a generalist lifestyle and marine biomass degradation.</title>
        <authorList>
            <person name="Hagestad O.C."/>
            <person name="Hou L."/>
            <person name="Andersen J.H."/>
            <person name="Hansen E.H."/>
            <person name="Altermark B."/>
            <person name="Li C."/>
            <person name="Kuhnert E."/>
            <person name="Cox R.J."/>
            <person name="Crous P.W."/>
            <person name="Spatafora J.W."/>
            <person name="Lail K."/>
            <person name="Amirebrahimi M."/>
            <person name="Lipzen A."/>
            <person name="Pangilinan J."/>
            <person name="Andreopoulos W."/>
            <person name="Hayes R.D."/>
            <person name="Ng V."/>
            <person name="Grigoriev I.V."/>
            <person name="Jackson S.A."/>
            <person name="Sutton T.D.S."/>
            <person name="Dobson A.D.W."/>
            <person name="Rama T."/>
        </authorList>
    </citation>
    <scope>NUCLEOTIDE SEQUENCE</scope>
    <source>
        <strain evidence="5">TS7</strain>
    </source>
</reference>
<accession>A0A9P7ZIV1</accession>